<sequence length="107" mass="12153">VRDKSKSWILAGLSLAFTKMDIDIWNQTSTNTNTNESAHANINQDGHSLSLLAAIYHDFDQRQWHAAKTYEQYNTSSNRGDYLPTNQEIESIIESSIPENSHKATKK</sequence>
<dbReference type="EMBL" id="CAJVPU010006902">
    <property type="protein sequence ID" value="CAG8565992.1"/>
    <property type="molecule type" value="Genomic_DNA"/>
</dbReference>
<comment type="caution">
    <text evidence="1">The sequence shown here is derived from an EMBL/GenBank/DDBJ whole genome shotgun (WGS) entry which is preliminary data.</text>
</comment>
<protein>
    <submittedName>
        <fullName evidence="1">7492_t:CDS:1</fullName>
    </submittedName>
</protein>
<keyword evidence="2" id="KW-1185">Reference proteome</keyword>
<proteinExistence type="predicted"/>
<reference evidence="1" key="1">
    <citation type="submission" date="2021-06" db="EMBL/GenBank/DDBJ databases">
        <authorList>
            <person name="Kallberg Y."/>
            <person name="Tangrot J."/>
            <person name="Rosling A."/>
        </authorList>
    </citation>
    <scope>NUCLEOTIDE SEQUENCE</scope>
    <source>
        <strain evidence="1">IL203A</strain>
    </source>
</reference>
<feature type="non-terminal residue" evidence="1">
    <location>
        <position position="1"/>
    </location>
</feature>
<dbReference type="Proteomes" id="UP000789702">
    <property type="component" value="Unassembled WGS sequence"/>
</dbReference>
<gene>
    <name evidence="1" type="ORF">DHETER_LOCUS5852</name>
</gene>
<evidence type="ECO:0000313" key="2">
    <source>
        <dbReference type="Proteomes" id="UP000789702"/>
    </source>
</evidence>
<name>A0ACA9M4S9_9GLOM</name>
<organism evidence="1 2">
    <name type="scientific">Dentiscutata heterogama</name>
    <dbReference type="NCBI Taxonomy" id="1316150"/>
    <lineage>
        <taxon>Eukaryota</taxon>
        <taxon>Fungi</taxon>
        <taxon>Fungi incertae sedis</taxon>
        <taxon>Mucoromycota</taxon>
        <taxon>Glomeromycotina</taxon>
        <taxon>Glomeromycetes</taxon>
        <taxon>Diversisporales</taxon>
        <taxon>Gigasporaceae</taxon>
        <taxon>Dentiscutata</taxon>
    </lineage>
</organism>
<accession>A0ACA9M4S9</accession>
<evidence type="ECO:0000313" key="1">
    <source>
        <dbReference type="EMBL" id="CAG8565992.1"/>
    </source>
</evidence>